<feature type="compositionally biased region" description="Basic and acidic residues" evidence="1">
    <location>
        <begin position="46"/>
        <end position="68"/>
    </location>
</feature>
<keyword evidence="3" id="KW-1185">Reference proteome</keyword>
<dbReference type="Proteomes" id="UP000823388">
    <property type="component" value="Chromosome 5K"/>
</dbReference>
<feature type="compositionally biased region" description="Basic residues" evidence="1">
    <location>
        <begin position="139"/>
        <end position="160"/>
    </location>
</feature>
<protein>
    <submittedName>
        <fullName evidence="2">Uncharacterized protein</fullName>
    </submittedName>
</protein>
<dbReference type="AlphaFoldDB" id="A0A8T0SKC8"/>
<name>A0A8T0SKC8_PANVG</name>
<feature type="region of interest" description="Disordered" evidence="1">
    <location>
        <begin position="44"/>
        <end position="115"/>
    </location>
</feature>
<evidence type="ECO:0000313" key="2">
    <source>
        <dbReference type="EMBL" id="KAG2599912.1"/>
    </source>
</evidence>
<proteinExistence type="predicted"/>
<gene>
    <name evidence="2" type="ORF">PVAP13_5KG488007</name>
</gene>
<comment type="caution">
    <text evidence="2">The sequence shown here is derived from an EMBL/GenBank/DDBJ whole genome shotgun (WGS) entry which is preliminary data.</text>
</comment>
<evidence type="ECO:0000256" key="1">
    <source>
        <dbReference type="SAM" id="MobiDB-lite"/>
    </source>
</evidence>
<feature type="compositionally biased region" description="Basic and acidic residues" evidence="1">
    <location>
        <begin position="189"/>
        <end position="204"/>
    </location>
</feature>
<dbReference type="EMBL" id="CM029045">
    <property type="protein sequence ID" value="KAG2599912.1"/>
    <property type="molecule type" value="Genomic_DNA"/>
</dbReference>
<feature type="compositionally biased region" description="Pro residues" evidence="1">
    <location>
        <begin position="102"/>
        <end position="112"/>
    </location>
</feature>
<feature type="region of interest" description="Disordered" evidence="1">
    <location>
        <begin position="1"/>
        <end position="28"/>
    </location>
</feature>
<accession>A0A8T0SKC8</accession>
<feature type="region of interest" description="Disordered" evidence="1">
    <location>
        <begin position="131"/>
        <end position="205"/>
    </location>
</feature>
<reference evidence="2 3" key="1">
    <citation type="submission" date="2020-05" db="EMBL/GenBank/DDBJ databases">
        <title>WGS assembly of Panicum virgatum.</title>
        <authorList>
            <person name="Lovell J.T."/>
            <person name="Jenkins J."/>
            <person name="Shu S."/>
            <person name="Juenger T.E."/>
            <person name="Schmutz J."/>
        </authorList>
    </citation>
    <scope>NUCLEOTIDE SEQUENCE [LARGE SCALE GENOMIC DNA]</scope>
    <source>
        <strain evidence="3">cv. AP13</strain>
    </source>
</reference>
<organism evidence="2 3">
    <name type="scientific">Panicum virgatum</name>
    <name type="common">Blackwell switchgrass</name>
    <dbReference type="NCBI Taxonomy" id="38727"/>
    <lineage>
        <taxon>Eukaryota</taxon>
        <taxon>Viridiplantae</taxon>
        <taxon>Streptophyta</taxon>
        <taxon>Embryophyta</taxon>
        <taxon>Tracheophyta</taxon>
        <taxon>Spermatophyta</taxon>
        <taxon>Magnoliopsida</taxon>
        <taxon>Liliopsida</taxon>
        <taxon>Poales</taxon>
        <taxon>Poaceae</taxon>
        <taxon>PACMAD clade</taxon>
        <taxon>Panicoideae</taxon>
        <taxon>Panicodae</taxon>
        <taxon>Paniceae</taxon>
        <taxon>Panicinae</taxon>
        <taxon>Panicum</taxon>
        <taxon>Panicum sect. Hiantes</taxon>
    </lineage>
</organism>
<sequence length="230" mass="24488">MAASRGRPFRVRGTERRRGAVAGKPRAPRAPLLWRGAALVALEARAPSRRDGARPAAPRRSDSGDLELRPGGGAKAEQCGVEGAGDGGEPSFLLPRRIQAPASPPPSLPRAPVPYSLRPLPLPEASLELQGASSLPHCRPPRHASARCPRRLRRPSRTRPRGAQQAQQDGGLHVRSSSGGGGEVAAGGRHGEAEGEGGRMEREMTCGTRSKGTLIFLLFPISYPVRKYNF</sequence>
<evidence type="ECO:0000313" key="3">
    <source>
        <dbReference type="Proteomes" id="UP000823388"/>
    </source>
</evidence>